<feature type="transmembrane region" description="Helical" evidence="7">
    <location>
        <begin position="184"/>
        <end position="204"/>
    </location>
</feature>
<dbReference type="EMBL" id="BMHP01000001">
    <property type="protein sequence ID" value="GGD60874.1"/>
    <property type="molecule type" value="Genomic_DNA"/>
</dbReference>
<feature type="transmembrane region" description="Helical" evidence="7">
    <location>
        <begin position="260"/>
        <end position="279"/>
    </location>
</feature>
<evidence type="ECO:0000256" key="7">
    <source>
        <dbReference type="RuleBase" id="RU363032"/>
    </source>
</evidence>
<keyword evidence="2 7" id="KW-0813">Transport</keyword>
<dbReference type="InterPro" id="IPR035906">
    <property type="entry name" value="MetI-like_sf"/>
</dbReference>
<keyword evidence="3" id="KW-1003">Cell membrane</keyword>
<dbReference type="GO" id="GO:0005886">
    <property type="term" value="C:plasma membrane"/>
    <property type="evidence" value="ECO:0007669"/>
    <property type="project" value="UniProtKB-SubCell"/>
</dbReference>
<evidence type="ECO:0000256" key="5">
    <source>
        <dbReference type="ARBA" id="ARBA00022989"/>
    </source>
</evidence>
<dbReference type="PANTHER" id="PTHR43744">
    <property type="entry name" value="ABC TRANSPORTER PERMEASE PROTEIN MG189-RELATED-RELATED"/>
    <property type="match status" value="1"/>
</dbReference>
<feature type="transmembrane region" description="Helical" evidence="7">
    <location>
        <begin position="12"/>
        <end position="35"/>
    </location>
</feature>
<comment type="similarity">
    <text evidence="7">Belongs to the binding-protein-dependent transport system permease family.</text>
</comment>
<dbReference type="Gene3D" id="1.10.3720.10">
    <property type="entry name" value="MetI-like"/>
    <property type="match status" value="1"/>
</dbReference>
<sequence>MSLYKSKSDRIIDVLIYLLLGIFGFLTLFPLYYVFVVSITPYSEVLRHGGFIMLPTSVTMDAFQAIFSSPTVPQALKITIFVTVAGTFLNLAVTTLLAYPLSKKFIPGRNIVLIAIVFTMLFSGGLIPLYLVVRATGLMNTVWALIIPGLVSTFNMLIMKTYFENLPAEVEEAAKVDGCGDVGTLFRIVLPLSAPIMATIGLFYGVGHWNAYFQGIMYINDKTLQPIQVVLRNMIQTPNVSQELAISNPMLLQTLPPETIKMATVVVATIPVLVIYPFLQRYFVKGMLLGSIKG</sequence>
<evidence type="ECO:0000256" key="1">
    <source>
        <dbReference type="ARBA" id="ARBA00004651"/>
    </source>
</evidence>
<keyword evidence="5 7" id="KW-1133">Transmembrane helix</keyword>
<dbReference type="Proteomes" id="UP000612456">
    <property type="component" value="Unassembled WGS sequence"/>
</dbReference>
<keyword evidence="10" id="KW-1185">Reference proteome</keyword>
<evidence type="ECO:0000256" key="3">
    <source>
        <dbReference type="ARBA" id="ARBA00022475"/>
    </source>
</evidence>
<dbReference type="InterPro" id="IPR000515">
    <property type="entry name" value="MetI-like"/>
</dbReference>
<feature type="transmembrane region" description="Helical" evidence="7">
    <location>
        <begin position="78"/>
        <end position="99"/>
    </location>
</feature>
<keyword evidence="6 7" id="KW-0472">Membrane</keyword>
<evidence type="ECO:0000256" key="4">
    <source>
        <dbReference type="ARBA" id="ARBA00022692"/>
    </source>
</evidence>
<evidence type="ECO:0000256" key="6">
    <source>
        <dbReference type="ARBA" id="ARBA00023136"/>
    </source>
</evidence>
<gene>
    <name evidence="9" type="primary">lplC</name>
    <name evidence="9" type="ORF">GCM10010911_18420</name>
</gene>
<organism evidence="9 10">
    <name type="scientific">Paenibacillus nasutitermitis</name>
    <dbReference type="NCBI Taxonomy" id="1652958"/>
    <lineage>
        <taxon>Bacteria</taxon>
        <taxon>Bacillati</taxon>
        <taxon>Bacillota</taxon>
        <taxon>Bacilli</taxon>
        <taxon>Bacillales</taxon>
        <taxon>Paenibacillaceae</taxon>
        <taxon>Paenibacillus</taxon>
    </lineage>
</organism>
<comment type="subcellular location">
    <subcellularLocation>
        <location evidence="1 7">Cell membrane</location>
        <topology evidence="1 7">Multi-pass membrane protein</topology>
    </subcellularLocation>
</comment>
<proteinExistence type="inferred from homology"/>
<protein>
    <submittedName>
        <fullName evidence="9">Protein LplC</fullName>
    </submittedName>
</protein>
<dbReference type="Pfam" id="PF00528">
    <property type="entry name" value="BPD_transp_1"/>
    <property type="match status" value="1"/>
</dbReference>
<dbReference type="RefSeq" id="WP_188991154.1">
    <property type="nucleotide sequence ID" value="NZ_BMHP01000001.1"/>
</dbReference>
<dbReference type="GO" id="GO:0055085">
    <property type="term" value="P:transmembrane transport"/>
    <property type="evidence" value="ECO:0007669"/>
    <property type="project" value="InterPro"/>
</dbReference>
<reference evidence="9" key="1">
    <citation type="journal article" date="2014" name="Int. J. Syst. Evol. Microbiol.">
        <title>Complete genome sequence of Corynebacterium casei LMG S-19264T (=DSM 44701T), isolated from a smear-ripened cheese.</title>
        <authorList>
            <consortium name="US DOE Joint Genome Institute (JGI-PGF)"/>
            <person name="Walter F."/>
            <person name="Albersmeier A."/>
            <person name="Kalinowski J."/>
            <person name="Ruckert C."/>
        </authorList>
    </citation>
    <scope>NUCLEOTIDE SEQUENCE</scope>
    <source>
        <strain evidence="9">CGMCC 1.15178</strain>
    </source>
</reference>
<evidence type="ECO:0000313" key="9">
    <source>
        <dbReference type="EMBL" id="GGD60874.1"/>
    </source>
</evidence>
<dbReference type="SUPFAM" id="SSF161098">
    <property type="entry name" value="MetI-like"/>
    <property type="match status" value="1"/>
</dbReference>
<keyword evidence="4 7" id="KW-0812">Transmembrane</keyword>
<feature type="domain" description="ABC transmembrane type-1" evidence="8">
    <location>
        <begin position="76"/>
        <end position="279"/>
    </location>
</feature>
<accession>A0A916YUE3</accession>
<evidence type="ECO:0000313" key="10">
    <source>
        <dbReference type="Proteomes" id="UP000612456"/>
    </source>
</evidence>
<evidence type="ECO:0000256" key="2">
    <source>
        <dbReference type="ARBA" id="ARBA00022448"/>
    </source>
</evidence>
<evidence type="ECO:0000259" key="8">
    <source>
        <dbReference type="PROSITE" id="PS50928"/>
    </source>
</evidence>
<dbReference type="PANTHER" id="PTHR43744:SF9">
    <property type="entry name" value="POLYGALACTURONAN_RHAMNOGALACTURONAN TRANSPORT SYSTEM PERMEASE PROTEIN YTCP"/>
    <property type="match status" value="1"/>
</dbReference>
<dbReference type="PROSITE" id="PS50928">
    <property type="entry name" value="ABC_TM1"/>
    <property type="match status" value="1"/>
</dbReference>
<feature type="transmembrane region" description="Helical" evidence="7">
    <location>
        <begin position="111"/>
        <end position="131"/>
    </location>
</feature>
<reference evidence="9" key="2">
    <citation type="submission" date="2020-09" db="EMBL/GenBank/DDBJ databases">
        <authorList>
            <person name="Sun Q."/>
            <person name="Zhou Y."/>
        </authorList>
    </citation>
    <scope>NUCLEOTIDE SEQUENCE</scope>
    <source>
        <strain evidence="9">CGMCC 1.15178</strain>
    </source>
</reference>
<dbReference type="CDD" id="cd06261">
    <property type="entry name" value="TM_PBP2"/>
    <property type="match status" value="1"/>
</dbReference>
<name>A0A916YUE3_9BACL</name>
<feature type="transmembrane region" description="Helical" evidence="7">
    <location>
        <begin position="143"/>
        <end position="163"/>
    </location>
</feature>
<dbReference type="AlphaFoldDB" id="A0A916YUE3"/>
<comment type="caution">
    <text evidence="9">The sequence shown here is derived from an EMBL/GenBank/DDBJ whole genome shotgun (WGS) entry which is preliminary data.</text>
</comment>